<name>A0A977KVQ7_9CYAN</name>
<dbReference type="Proteomes" id="UP001065613">
    <property type="component" value="Chromosome"/>
</dbReference>
<dbReference type="KEGG" id="wna:KA717_35820"/>
<dbReference type="EMBL" id="CP073041">
    <property type="protein sequence ID" value="UXE60794.1"/>
    <property type="molecule type" value="Genomic_DNA"/>
</dbReference>
<reference evidence="1" key="1">
    <citation type="submission" date="2021-04" db="EMBL/GenBank/DDBJ databases">
        <title>Genome sequence of Woronichinia naegeliana from Washington state freshwater lake bloom.</title>
        <authorList>
            <person name="Dreher T.W."/>
        </authorList>
    </citation>
    <scope>NUCLEOTIDE SEQUENCE</scope>
    <source>
        <strain evidence="1">WA131</strain>
    </source>
</reference>
<sequence length="70" mass="8254">MSQTFEINDDLRPEYDFTKITVVARGKDRKQNSQQWTSLDPWTKNLIGIIQAYSEMSLADYVDYLANKYE</sequence>
<accession>A0A977KVQ7</accession>
<protein>
    <submittedName>
        <fullName evidence="1">Uncharacterized protein</fullName>
    </submittedName>
</protein>
<evidence type="ECO:0000313" key="1">
    <source>
        <dbReference type="EMBL" id="UXE60794.1"/>
    </source>
</evidence>
<proteinExistence type="predicted"/>
<organism evidence="1">
    <name type="scientific">Woronichinia naegeliana WA131</name>
    <dbReference type="NCBI Taxonomy" id="2824559"/>
    <lineage>
        <taxon>Bacteria</taxon>
        <taxon>Bacillati</taxon>
        <taxon>Cyanobacteriota</taxon>
        <taxon>Cyanophyceae</taxon>
        <taxon>Synechococcales</taxon>
        <taxon>Coelosphaeriaceae</taxon>
        <taxon>Woronichinia</taxon>
    </lineage>
</organism>
<dbReference type="AlphaFoldDB" id="A0A977KVQ7"/>
<gene>
    <name evidence="1" type="ORF">KA717_35820</name>
</gene>